<proteinExistence type="predicted"/>
<comment type="caution">
    <text evidence="4">The sequence shown here is derived from an EMBL/GenBank/DDBJ whole genome shotgun (WGS) entry which is preliminary data.</text>
</comment>
<dbReference type="Pfam" id="PF12833">
    <property type="entry name" value="HTH_18"/>
    <property type="match status" value="1"/>
</dbReference>
<evidence type="ECO:0000256" key="1">
    <source>
        <dbReference type="ARBA" id="ARBA00023015"/>
    </source>
</evidence>
<dbReference type="CDD" id="cd03137">
    <property type="entry name" value="GATase1_AraC_1"/>
    <property type="match status" value="1"/>
</dbReference>
<accession>A0A158GAV2</accession>
<evidence type="ECO:0000259" key="3">
    <source>
        <dbReference type="PROSITE" id="PS01124"/>
    </source>
</evidence>
<dbReference type="GO" id="GO:0043565">
    <property type="term" value="F:sequence-specific DNA binding"/>
    <property type="evidence" value="ECO:0007669"/>
    <property type="project" value="InterPro"/>
</dbReference>
<sequence length="310" mass="34359">MHHVGLILYPDFQVLGLSMCSAFELANSAVGKRAYEISLLSEHGGLVQTSAGFGIDTKPLVKQPFDTLIVTGYNREVRASPALVNYLREAEPSTRRIGSICTGAYILAAAGLLDGRRATTHWESARAFQSLFPKVKVEEDRIFINDGKVWTSAGMSACVDLALALVEQDLGHDVARRVAKQLVLYHRRAGGQSQFSVMLEIQPRTDRIQAALIYAKDNLKSELSVDDLARIANLSPRQFRRVFQTETGQSPAKAIENLRLETARLLIEGGYRTVDSIARETGFGDRERMRRAFVRAFGQPPQVIQRASRA</sequence>
<dbReference type="Gene3D" id="1.10.10.60">
    <property type="entry name" value="Homeodomain-like"/>
    <property type="match status" value="1"/>
</dbReference>
<dbReference type="Proteomes" id="UP000054977">
    <property type="component" value="Unassembled WGS sequence"/>
</dbReference>
<dbReference type="PANTHER" id="PTHR43130">
    <property type="entry name" value="ARAC-FAMILY TRANSCRIPTIONAL REGULATOR"/>
    <property type="match status" value="1"/>
</dbReference>
<dbReference type="EMBL" id="FCNW02000005">
    <property type="protein sequence ID" value="SAL28759.1"/>
    <property type="molecule type" value="Genomic_DNA"/>
</dbReference>
<dbReference type="InterPro" id="IPR018060">
    <property type="entry name" value="HTH_AraC"/>
</dbReference>
<keyword evidence="2" id="KW-0804">Transcription</keyword>
<dbReference type="SUPFAM" id="SSF52317">
    <property type="entry name" value="Class I glutamine amidotransferase-like"/>
    <property type="match status" value="1"/>
</dbReference>
<dbReference type="InterPro" id="IPR029062">
    <property type="entry name" value="Class_I_gatase-like"/>
</dbReference>
<dbReference type="SMART" id="SM00342">
    <property type="entry name" value="HTH_ARAC"/>
    <property type="match status" value="1"/>
</dbReference>
<dbReference type="InterPro" id="IPR009057">
    <property type="entry name" value="Homeodomain-like_sf"/>
</dbReference>
<protein>
    <submittedName>
        <fullName evidence="4">AraC family transcriptional regulator</fullName>
    </submittedName>
</protein>
<keyword evidence="1" id="KW-0805">Transcription regulation</keyword>
<dbReference type="OrthoDB" id="9177852at2"/>
<dbReference type="Pfam" id="PF01965">
    <property type="entry name" value="DJ-1_PfpI"/>
    <property type="match status" value="1"/>
</dbReference>
<feature type="domain" description="HTH araC/xylS-type" evidence="3">
    <location>
        <begin position="209"/>
        <end position="307"/>
    </location>
</feature>
<keyword evidence="5" id="KW-1185">Reference proteome</keyword>
<gene>
    <name evidence="4" type="ORF">AWB65_01723</name>
</gene>
<name>A0A158GAV2_9BURK</name>
<organism evidence="4 5">
    <name type="scientific">Caballeronia humi</name>
    <dbReference type="NCBI Taxonomy" id="326474"/>
    <lineage>
        <taxon>Bacteria</taxon>
        <taxon>Pseudomonadati</taxon>
        <taxon>Pseudomonadota</taxon>
        <taxon>Betaproteobacteria</taxon>
        <taxon>Burkholderiales</taxon>
        <taxon>Burkholderiaceae</taxon>
        <taxon>Caballeronia</taxon>
    </lineage>
</organism>
<dbReference type="PANTHER" id="PTHR43130:SF3">
    <property type="entry name" value="HTH-TYPE TRANSCRIPTIONAL REGULATOR RV1931C"/>
    <property type="match status" value="1"/>
</dbReference>
<dbReference type="GO" id="GO:0003700">
    <property type="term" value="F:DNA-binding transcription factor activity"/>
    <property type="evidence" value="ECO:0007669"/>
    <property type="project" value="InterPro"/>
</dbReference>
<evidence type="ECO:0000313" key="4">
    <source>
        <dbReference type="EMBL" id="SAL28759.1"/>
    </source>
</evidence>
<dbReference type="InterPro" id="IPR002818">
    <property type="entry name" value="DJ-1/PfpI"/>
</dbReference>
<evidence type="ECO:0000313" key="5">
    <source>
        <dbReference type="Proteomes" id="UP000054977"/>
    </source>
</evidence>
<dbReference type="PROSITE" id="PS01124">
    <property type="entry name" value="HTH_ARAC_FAMILY_2"/>
    <property type="match status" value="1"/>
</dbReference>
<reference evidence="4" key="1">
    <citation type="submission" date="2016-01" db="EMBL/GenBank/DDBJ databases">
        <authorList>
            <person name="Peeters C."/>
        </authorList>
    </citation>
    <scope>NUCLEOTIDE SEQUENCE [LARGE SCALE GENOMIC DNA]</scope>
    <source>
        <strain evidence="4">LMG 22934</strain>
    </source>
</reference>
<dbReference type="AlphaFoldDB" id="A0A158GAV2"/>
<dbReference type="RefSeq" id="WP_087666740.1">
    <property type="nucleotide sequence ID" value="NZ_FCNW02000005.1"/>
</dbReference>
<dbReference type="InterPro" id="IPR052158">
    <property type="entry name" value="INH-QAR"/>
</dbReference>
<dbReference type="SUPFAM" id="SSF46689">
    <property type="entry name" value="Homeodomain-like"/>
    <property type="match status" value="2"/>
</dbReference>
<dbReference type="Gene3D" id="3.40.50.880">
    <property type="match status" value="1"/>
</dbReference>
<evidence type="ECO:0000256" key="2">
    <source>
        <dbReference type="ARBA" id="ARBA00023163"/>
    </source>
</evidence>
<dbReference type="STRING" id="326474.AWB65_01723"/>